<sequence>MADERFLEKQLQRSREKTMEKHSAKTADGGRCPHCGAAVGSSWEFCPACGGSLVPY</sequence>
<protein>
    <submittedName>
        <fullName evidence="3">Zinc-ribbon domain-containing protein</fullName>
    </submittedName>
</protein>
<accession>A0A9D9NP13</accession>
<reference evidence="3" key="1">
    <citation type="submission" date="2020-10" db="EMBL/GenBank/DDBJ databases">
        <authorList>
            <person name="Gilroy R."/>
        </authorList>
    </citation>
    <scope>NUCLEOTIDE SEQUENCE</scope>
    <source>
        <strain evidence="3">B3-1481</strain>
    </source>
</reference>
<comment type="caution">
    <text evidence="3">The sequence shown here is derived from an EMBL/GenBank/DDBJ whole genome shotgun (WGS) entry which is preliminary data.</text>
</comment>
<feature type="compositionally biased region" description="Basic and acidic residues" evidence="1">
    <location>
        <begin position="1"/>
        <end position="25"/>
    </location>
</feature>
<evidence type="ECO:0000256" key="1">
    <source>
        <dbReference type="SAM" id="MobiDB-lite"/>
    </source>
</evidence>
<dbReference type="AlphaFoldDB" id="A0A9D9NP13"/>
<feature type="domain" description="Zinc-ribbon" evidence="2">
    <location>
        <begin position="32"/>
        <end position="52"/>
    </location>
</feature>
<evidence type="ECO:0000313" key="4">
    <source>
        <dbReference type="Proteomes" id="UP000823769"/>
    </source>
</evidence>
<evidence type="ECO:0000313" key="3">
    <source>
        <dbReference type="EMBL" id="MBO8480844.1"/>
    </source>
</evidence>
<dbReference type="Pfam" id="PF13240">
    <property type="entry name" value="Zn_Ribbon_1"/>
    <property type="match status" value="1"/>
</dbReference>
<organism evidence="3 4">
    <name type="scientific">Candidatus Cryptobacteroides avistercoris</name>
    <dbReference type="NCBI Taxonomy" id="2840758"/>
    <lineage>
        <taxon>Bacteria</taxon>
        <taxon>Pseudomonadati</taxon>
        <taxon>Bacteroidota</taxon>
        <taxon>Bacteroidia</taxon>
        <taxon>Bacteroidales</taxon>
        <taxon>Candidatus Cryptobacteroides</taxon>
    </lineage>
</organism>
<reference evidence="3" key="2">
    <citation type="journal article" date="2021" name="PeerJ">
        <title>Extensive microbial diversity within the chicken gut microbiome revealed by metagenomics and culture.</title>
        <authorList>
            <person name="Gilroy R."/>
            <person name="Ravi A."/>
            <person name="Getino M."/>
            <person name="Pursley I."/>
            <person name="Horton D.L."/>
            <person name="Alikhan N.F."/>
            <person name="Baker D."/>
            <person name="Gharbi K."/>
            <person name="Hall N."/>
            <person name="Watson M."/>
            <person name="Adriaenssens E.M."/>
            <person name="Foster-Nyarko E."/>
            <person name="Jarju S."/>
            <person name="Secka A."/>
            <person name="Antonio M."/>
            <person name="Oren A."/>
            <person name="Chaudhuri R.R."/>
            <person name="La Ragione R."/>
            <person name="Hildebrand F."/>
            <person name="Pallen M.J."/>
        </authorList>
    </citation>
    <scope>NUCLEOTIDE SEQUENCE</scope>
    <source>
        <strain evidence="3">B3-1481</strain>
    </source>
</reference>
<feature type="non-terminal residue" evidence="3">
    <location>
        <position position="56"/>
    </location>
</feature>
<dbReference type="InterPro" id="IPR026870">
    <property type="entry name" value="Zinc_ribbon_dom"/>
</dbReference>
<evidence type="ECO:0000259" key="2">
    <source>
        <dbReference type="Pfam" id="PF13240"/>
    </source>
</evidence>
<gene>
    <name evidence="3" type="ORF">IAB76_07055</name>
</gene>
<name>A0A9D9NP13_9BACT</name>
<dbReference type="Proteomes" id="UP000823769">
    <property type="component" value="Unassembled WGS sequence"/>
</dbReference>
<dbReference type="EMBL" id="JADILW010000107">
    <property type="protein sequence ID" value="MBO8480844.1"/>
    <property type="molecule type" value="Genomic_DNA"/>
</dbReference>
<feature type="region of interest" description="Disordered" evidence="1">
    <location>
        <begin position="1"/>
        <end position="28"/>
    </location>
</feature>
<proteinExistence type="predicted"/>